<proteinExistence type="predicted"/>
<evidence type="ECO:0000256" key="1">
    <source>
        <dbReference type="SAM" id="SignalP"/>
    </source>
</evidence>
<dbReference type="EMBL" id="JACJIQ010000003">
    <property type="protein sequence ID" value="MBA9076285.1"/>
    <property type="molecule type" value="Genomic_DNA"/>
</dbReference>
<reference evidence="2 3" key="1">
    <citation type="submission" date="2020-08" db="EMBL/GenBank/DDBJ databases">
        <title>Genomic Encyclopedia of Type Strains, Phase IV (KMG-IV): sequencing the most valuable type-strain genomes for metagenomic binning, comparative biology and taxonomic classification.</title>
        <authorList>
            <person name="Goeker M."/>
        </authorList>
    </citation>
    <scope>NUCLEOTIDE SEQUENCE [LARGE SCALE GENOMIC DNA]</scope>
    <source>
        <strain evidence="2 3">DSM 29854</strain>
    </source>
</reference>
<comment type="caution">
    <text evidence="2">The sequence shown here is derived from an EMBL/GenBank/DDBJ whole genome shotgun (WGS) entry which is preliminary data.</text>
</comment>
<evidence type="ECO:0000313" key="3">
    <source>
        <dbReference type="Proteomes" id="UP000563094"/>
    </source>
</evidence>
<sequence length="105" mass="11266">MKKVILSAFGLFVFATVSANAQTAQTAAAAQTTTAAQDNKTPVKVEELPEAVKTVLSSDASLKEWTPTTAFLVKEGEGKEYYAIEMQKGQEKGAIKLDKEGNQVK</sequence>
<name>A0A839GL24_9BACT</name>
<protein>
    <submittedName>
        <fullName evidence="2">Rieske Fe-S protein</fullName>
    </submittedName>
</protein>
<dbReference type="AlphaFoldDB" id="A0A839GL24"/>
<organism evidence="2 3">
    <name type="scientific">Rufibacter quisquiliarum</name>
    <dbReference type="NCBI Taxonomy" id="1549639"/>
    <lineage>
        <taxon>Bacteria</taxon>
        <taxon>Pseudomonadati</taxon>
        <taxon>Bacteroidota</taxon>
        <taxon>Cytophagia</taxon>
        <taxon>Cytophagales</taxon>
        <taxon>Hymenobacteraceae</taxon>
        <taxon>Rufibacter</taxon>
    </lineage>
</organism>
<keyword evidence="3" id="KW-1185">Reference proteome</keyword>
<feature type="chain" id="PRO_5032377399" evidence="1">
    <location>
        <begin position="22"/>
        <end position="105"/>
    </location>
</feature>
<evidence type="ECO:0000313" key="2">
    <source>
        <dbReference type="EMBL" id="MBA9076285.1"/>
    </source>
</evidence>
<dbReference type="RefSeq" id="WP_066838844.1">
    <property type="nucleotide sequence ID" value="NZ_JACJIQ010000003.1"/>
</dbReference>
<accession>A0A839GL24</accession>
<dbReference type="Gene3D" id="3.10.450.360">
    <property type="match status" value="1"/>
</dbReference>
<gene>
    <name evidence="2" type="ORF">FHS90_000989</name>
</gene>
<keyword evidence="1" id="KW-0732">Signal</keyword>
<feature type="signal peptide" evidence="1">
    <location>
        <begin position="1"/>
        <end position="21"/>
    </location>
</feature>
<dbReference type="Proteomes" id="UP000563094">
    <property type="component" value="Unassembled WGS sequence"/>
</dbReference>